<evidence type="ECO:0000313" key="3">
    <source>
        <dbReference type="Proteomes" id="UP000235145"/>
    </source>
</evidence>
<dbReference type="Proteomes" id="UP000235145">
    <property type="component" value="Unassembled WGS sequence"/>
</dbReference>
<feature type="region of interest" description="Disordered" evidence="1">
    <location>
        <begin position="1"/>
        <end position="50"/>
    </location>
</feature>
<sequence>MENEQMLFEEKTVNNDQGFDDMNLHDEGVENEKGGDNEEEQNVEGKEDVNKTITNVIESIFENTSEFGSTEMLNDDEFNYVYEKTMKEYQDKKKRISQMTPPEMTEKIP</sequence>
<comment type="caution">
    <text evidence="2">The sequence shown here is derived from an EMBL/GenBank/DDBJ whole genome shotgun (WGS) entry which is preliminary data.</text>
</comment>
<dbReference type="EMBL" id="NBSK02000002">
    <property type="protein sequence ID" value="KAJ0222259.1"/>
    <property type="molecule type" value="Genomic_DNA"/>
</dbReference>
<reference evidence="2 3" key="1">
    <citation type="journal article" date="2017" name="Nat. Commun.">
        <title>Genome assembly with in vitro proximity ligation data and whole-genome triplication in lettuce.</title>
        <authorList>
            <person name="Reyes-Chin-Wo S."/>
            <person name="Wang Z."/>
            <person name="Yang X."/>
            <person name="Kozik A."/>
            <person name="Arikit S."/>
            <person name="Song C."/>
            <person name="Xia L."/>
            <person name="Froenicke L."/>
            <person name="Lavelle D.O."/>
            <person name="Truco M.J."/>
            <person name="Xia R."/>
            <person name="Zhu S."/>
            <person name="Xu C."/>
            <person name="Xu H."/>
            <person name="Xu X."/>
            <person name="Cox K."/>
            <person name="Korf I."/>
            <person name="Meyers B.C."/>
            <person name="Michelmore R.W."/>
        </authorList>
    </citation>
    <scope>NUCLEOTIDE SEQUENCE [LARGE SCALE GENOMIC DNA]</scope>
    <source>
        <strain evidence="3">cv. Salinas</strain>
        <tissue evidence="2">Seedlings</tissue>
    </source>
</reference>
<accession>A0A9R1XUQ5</accession>
<evidence type="ECO:0000313" key="2">
    <source>
        <dbReference type="EMBL" id="KAJ0222259.1"/>
    </source>
</evidence>
<keyword evidence="3" id="KW-1185">Reference proteome</keyword>
<dbReference type="AlphaFoldDB" id="A0A9R1XUQ5"/>
<name>A0A9R1XUQ5_LACSA</name>
<protein>
    <submittedName>
        <fullName evidence="2">Uncharacterized protein</fullName>
    </submittedName>
</protein>
<evidence type="ECO:0000256" key="1">
    <source>
        <dbReference type="SAM" id="MobiDB-lite"/>
    </source>
</evidence>
<feature type="compositionally biased region" description="Basic and acidic residues" evidence="1">
    <location>
        <begin position="22"/>
        <end position="36"/>
    </location>
</feature>
<organism evidence="2 3">
    <name type="scientific">Lactuca sativa</name>
    <name type="common">Garden lettuce</name>
    <dbReference type="NCBI Taxonomy" id="4236"/>
    <lineage>
        <taxon>Eukaryota</taxon>
        <taxon>Viridiplantae</taxon>
        <taxon>Streptophyta</taxon>
        <taxon>Embryophyta</taxon>
        <taxon>Tracheophyta</taxon>
        <taxon>Spermatophyta</taxon>
        <taxon>Magnoliopsida</taxon>
        <taxon>eudicotyledons</taxon>
        <taxon>Gunneridae</taxon>
        <taxon>Pentapetalae</taxon>
        <taxon>asterids</taxon>
        <taxon>campanulids</taxon>
        <taxon>Asterales</taxon>
        <taxon>Asteraceae</taxon>
        <taxon>Cichorioideae</taxon>
        <taxon>Cichorieae</taxon>
        <taxon>Lactucinae</taxon>
        <taxon>Lactuca</taxon>
    </lineage>
</organism>
<proteinExistence type="predicted"/>
<gene>
    <name evidence="2" type="ORF">LSAT_V11C200084210</name>
</gene>